<evidence type="ECO:0000256" key="1">
    <source>
        <dbReference type="ARBA" id="ARBA00007274"/>
    </source>
</evidence>
<dbReference type="EMBL" id="ML978124">
    <property type="protein sequence ID" value="KAF2101071.1"/>
    <property type="molecule type" value="Genomic_DNA"/>
</dbReference>
<dbReference type="Proteomes" id="UP000799772">
    <property type="component" value="Unassembled WGS sequence"/>
</dbReference>
<dbReference type="PANTHER" id="PTHR23416">
    <property type="entry name" value="SIALIC ACID SYNTHASE-RELATED"/>
    <property type="match status" value="1"/>
</dbReference>
<dbReference type="Pfam" id="PF12464">
    <property type="entry name" value="Mac"/>
    <property type="match status" value="1"/>
</dbReference>
<dbReference type="InterPro" id="IPR051159">
    <property type="entry name" value="Hexapeptide_acetyltransf"/>
</dbReference>
<feature type="domain" description="Maltose/galactoside acetyltransferase" evidence="3">
    <location>
        <begin position="6"/>
        <end position="62"/>
    </location>
</feature>
<reference evidence="4" key="1">
    <citation type="journal article" date="2020" name="Stud. Mycol.">
        <title>101 Dothideomycetes genomes: a test case for predicting lifestyles and emergence of pathogens.</title>
        <authorList>
            <person name="Haridas S."/>
            <person name="Albert R."/>
            <person name="Binder M."/>
            <person name="Bloem J."/>
            <person name="Labutti K."/>
            <person name="Salamov A."/>
            <person name="Andreopoulos B."/>
            <person name="Baker S."/>
            <person name="Barry K."/>
            <person name="Bills G."/>
            <person name="Bluhm B."/>
            <person name="Cannon C."/>
            <person name="Castanera R."/>
            <person name="Culley D."/>
            <person name="Daum C."/>
            <person name="Ezra D."/>
            <person name="Gonzalez J."/>
            <person name="Henrissat B."/>
            <person name="Kuo A."/>
            <person name="Liang C."/>
            <person name="Lipzen A."/>
            <person name="Lutzoni F."/>
            <person name="Magnuson J."/>
            <person name="Mondo S."/>
            <person name="Nolan M."/>
            <person name="Ohm R."/>
            <person name="Pangilinan J."/>
            <person name="Park H.-J."/>
            <person name="Ramirez L."/>
            <person name="Alfaro M."/>
            <person name="Sun H."/>
            <person name="Tritt A."/>
            <person name="Yoshinaga Y."/>
            <person name="Zwiers L.-H."/>
            <person name="Turgeon B."/>
            <person name="Goodwin S."/>
            <person name="Spatafora J."/>
            <person name="Crous P."/>
            <person name="Grigoriev I."/>
        </authorList>
    </citation>
    <scope>NUCLEOTIDE SEQUENCE</scope>
    <source>
        <strain evidence="4">CBS 133067</strain>
    </source>
</reference>
<name>A0A9P4IMY2_9PEZI</name>
<dbReference type="PANTHER" id="PTHR23416:SF76">
    <property type="entry name" value="ZN(II)2CYS6 TRANSCRIPTION FACTOR (EUROFUNG)"/>
    <property type="match status" value="1"/>
</dbReference>
<evidence type="ECO:0000313" key="5">
    <source>
        <dbReference type="Proteomes" id="UP000799772"/>
    </source>
</evidence>
<evidence type="ECO:0000313" key="4">
    <source>
        <dbReference type="EMBL" id="KAF2101071.1"/>
    </source>
</evidence>
<dbReference type="InterPro" id="IPR011004">
    <property type="entry name" value="Trimer_LpxA-like_sf"/>
</dbReference>
<feature type="non-terminal residue" evidence="4">
    <location>
        <position position="185"/>
    </location>
</feature>
<keyword evidence="5" id="KW-1185">Reference proteome</keyword>
<organism evidence="4 5">
    <name type="scientific">Rhizodiscina lignyota</name>
    <dbReference type="NCBI Taxonomy" id="1504668"/>
    <lineage>
        <taxon>Eukaryota</taxon>
        <taxon>Fungi</taxon>
        <taxon>Dikarya</taxon>
        <taxon>Ascomycota</taxon>
        <taxon>Pezizomycotina</taxon>
        <taxon>Dothideomycetes</taxon>
        <taxon>Pleosporomycetidae</taxon>
        <taxon>Aulographales</taxon>
        <taxon>Rhizodiscinaceae</taxon>
        <taxon>Rhizodiscina</taxon>
    </lineage>
</organism>
<dbReference type="AlphaFoldDB" id="A0A9P4IMY2"/>
<dbReference type="CDD" id="cd03357">
    <property type="entry name" value="LbH_MAT_GAT"/>
    <property type="match status" value="1"/>
</dbReference>
<protein>
    <submittedName>
        <fullName evidence="4">Trimeric LpxA-like protein</fullName>
    </submittedName>
</protein>
<dbReference type="InterPro" id="IPR001451">
    <property type="entry name" value="Hexapep"/>
</dbReference>
<dbReference type="Gene3D" id="2.160.10.10">
    <property type="entry name" value="Hexapeptide repeat proteins"/>
    <property type="match status" value="1"/>
</dbReference>
<comment type="caution">
    <text evidence="4">The sequence shown here is derived from an EMBL/GenBank/DDBJ whole genome shotgun (WGS) entry which is preliminary data.</text>
</comment>
<evidence type="ECO:0000259" key="3">
    <source>
        <dbReference type="SMART" id="SM01266"/>
    </source>
</evidence>
<accession>A0A9P4IMY2</accession>
<sequence>KPKTEKEKMIAGEEYYPYTAPLIDEREACKAALWRFNNSQNPANGVSREERARLFRSILVPSSNDIRRSTNPMHPVGQLGKDVVVEAPFHCQYGYNITIGENVVIESNCTVMDTCRVTIGNDCIIGPNVSIYSATVSLTSRNGSKGPQKGKMVHIGDNVFIGGNVVIKPGVNVGRGAVIGAGTVV</sequence>
<evidence type="ECO:0000256" key="2">
    <source>
        <dbReference type="ARBA" id="ARBA00022679"/>
    </source>
</evidence>
<dbReference type="GO" id="GO:0008374">
    <property type="term" value="F:O-acyltransferase activity"/>
    <property type="evidence" value="ECO:0007669"/>
    <property type="project" value="TreeGrafter"/>
</dbReference>
<dbReference type="GO" id="GO:0016407">
    <property type="term" value="F:acetyltransferase activity"/>
    <property type="evidence" value="ECO:0007669"/>
    <property type="project" value="InterPro"/>
</dbReference>
<dbReference type="Pfam" id="PF14602">
    <property type="entry name" value="Hexapep_2"/>
    <property type="match status" value="2"/>
</dbReference>
<keyword evidence="2" id="KW-0808">Transferase</keyword>
<gene>
    <name evidence="4" type="ORF">NA57DRAFT_12896</name>
</gene>
<dbReference type="SMART" id="SM01266">
    <property type="entry name" value="Mac"/>
    <property type="match status" value="1"/>
</dbReference>
<comment type="similarity">
    <text evidence="1">Belongs to the transferase hexapeptide repeat family.</text>
</comment>
<dbReference type="SUPFAM" id="SSF51161">
    <property type="entry name" value="Trimeric LpxA-like enzymes"/>
    <property type="match status" value="1"/>
</dbReference>
<dbReference type="InterPro" id="IPR024688">
    <property type="entry name" value="Mac_dom"/>
</dbReference>
<dbReference type="OrthoDB" id="25818at2759"/>
<proteinExistence type="inferred from homology"/>
<feature type="non-terminal residue" evidence="4">
    <location>
        <position position="1"/>
    </location>
</feature>